<keyword evidence="12" id="KW-1185">Reference proteome</keyword>
<evidence type="ECO:0000256" key="2">
    <source>
        <dbReference type="ARBA" id="ARBA00005571"/>
    </source>
</evidence>
<evidence type="ECO:0000256" key="7">
    <source>
        <dbReference type="ARBA" id="ARBA00023163"/>
    </source>
</evidence>
<reference evidence="11" key="1">
    <citation type="submission" date="2020-07" db="EMBL/GenBank/DDBJ databases">
        <title>Multicomponent nature underlies the extraordinary mechanical properties of spider dragline silk.</title>
        <authorList>
            <person name="Kono N."/>
            <person name="Nakamura H."/>
            <person name="Mori M."/>
            <person name="Yoshida Y."/>
            <person name="Ohtoshi R."/>
            <person name="Malay A.D."/>
            <person name="Moran D.A.P."/>
            <person name="Tomita M."/>
            <person name="Numata K."/>
            <person name="Arakawa K."/>
        </authorList>
    </citation>
    <scope>NUCLEOTIDE SEQUENCE</scope>
</reference>
<dbReference type="InterPro" id="IPR021640">
    <property type="entry name" value="Mediator_Med28"/>
</dbReference>
<gene>
    <name evidence="11" type="primary">med28</name>
    <name evidence="11" type="ORF">TNCT_79001</name>
</gene>
<evidence type="ECO:0000313" key="12">
    <source>
        <dbReference type="Proteomes" id="UP000887116"/>
    </source>
</evidence>
<dbReference type="AlphaFoldDB" id="A0A8X6KSA2"/>
<keyword evidence="8" id="KW-0539">Nucleus</keyword>
<name>A0A8X6KSA2_TRICU</name>
<keyword evidence="4" id="KW-0805">Transcription regulation</keyword>
<dbReference type="Proteomes" id="UP000887116">
    <property type="component" value="Unassembled WGS sequence"/>
</dbReference>
<dbReference type="PANTHER" id="PTHR13512:SF2">
    <property type="entry name" value="MEDIATOR OF RNA POLYMERASE II TRANSCRIPTION SUBUNIT 28"/>
    <property type="match status" value="1"/>
</dbReference>
<feature type="compositionally biased region" description="Pro residues" evidence="10">
    <location>
        <begin position="131"/>
        <end position="146"/>
    </location>
</feature>
<feature type="region of interest" description="Disordered" evidence="10">
    <location>
        <begin position="127"/>
        <end position="218"/>
    </location>
</feature>
<dbReference type="PANTHER" id="PTHR13512">
    <property type="entry name" value="MEDIATOR COMPLEX SUBUNIT 28"/>
    <property type="match status" value="1"/>
</dbReference>
<evidence type="ECO:0000256" key="10">
    <source>
        <dbReference type="SAM" id="MobiDB-lite"/>
    </source>
</evidence>
<keyword evidence="7" id="KW-0804">Transcription</keyword>
<feature type="compositionally biased region" description="Low complexity" evidence="10">
    <location>
        <begin position="147"/>
        <end position="170"/>
    </location>
</feature>
<keyword evidence="5" id="KW-0175">Coiled coil</keyword>
<evidence type="ECO:0000256" key="1">
    <source>
        <dbReference type="ARBA" id="ARBA00004123"/>
    </source>
</evidence>
<comment type="subcellular location">
    <subcellularLocation>
        <location evidence="1">Nucleus</location>
    </subcellularLocation>
</comment>
<dbReference type="OrthoDB" id="2286203at2759"/>
<keyword evidence="6" id="KW-0010">Activator</keyword>
<comment type="similarity">
    <text evidence="2">Belongs to the Mediator complex subunit 28 family.</text>
</comment>
<feature type="compositionally biased region" description="Low complexity" evidence="10">
    <location>
        <begin position="178"/>
        <end position="218"/>
    </location>
</feature>
<comment type="caution">
    <text evidence="11">The sequence shown here is derived from an EMBL/GenBank/DDBJ whole genome shotgun (WGS) entry which is preliminary data.</text>
</comment>
<evidence type="ECO:0000313" key="11">
    <source>
        <dbReference type="EMBL" id="GFQ84785.1"/>
    </source>
</evidence>
<dbReference type="EMBL" id="BMAO01012903">
    <property type="protein sequence ID" value="GFQ84785.1"/>
    <property type="molecule type" value="Genomic_DNA"/>
</dbReference>
<evidence type="ECO:0000256" key="5">
    <source>
        <dbReference type="ARBA" id="ARBA00023054"/>
    </source>
</evidence>
<organism evidence="11 12">
    <name type="scientific">Trichonephila clavata</name>
    <name type="common">Joro spider</name>
    <name type="synonym">Nephila clavata</name>
    <dbReference type="NCBI Taxonomy" id="2740835"/>
    <lineage>
        <taxon>Eukaryota</taxon>
        <taxon>Metazoa</taxon>
        <taxon>Ecdysozoa</taxon>
        <taxon>Arthropoda</taxon>
        <taxon>Chelicerata</taxon>
        <taxon>Arachnida</taxon>
        <taxon>Araneae</taxon>
        <taxon>Araneomorphae</taxon>
        <taxon>Entelegynae</taxon>
        <taxon>Araneoidea</taxon>
        <taxon>Nephilidae</taxon>
        <taxon>Trichonephila</taxon>
    </lineage>
</organism>
<evidence type="ECO:0000256" key="3">
    <source>
        <dbReference type="ARBA" id="ARBA00019683"/>
    </source>
</evidence>
<dbReference type="Pfam" id="PF11594">
    <property type="entry name" value="Med28"/>
    <property type="match status" value="1"/>
</dbReference>
<evidence type="ECO:0000256" key="8">
    <source>
        <dbReference type="ARBA" id="ARBA00023242"/>
    </source>
</evidence>
<sequence length="234" mass="26109">MLEKDNRLKITKQDIFIMAVAPGIHIVEDFEKAFQDCLAALTNPDLHNARDSDEIRTTVDLTIQRFLDVSKQMDCFFLQKRLLLSVQKPEHLLVENIQELAAEVKRKDELIEKYNAKIQTWQSLLQDVPGIPRPAPPPGPPQPPQNLPAMQGSPSPMQQQVVQQPGTAAHGHPHMMHPHSMSPMTTSPAPMQPGMVMQSQPMHPQQHMGAAQQPGGLQGPLAYLERTMSNIGHL</sequence>
<protein>
    <recommendedName>
        <fullName evidence="3">Mediator of RNA polymerase II transcription subunit 28</fullName>
    </recommendedName>
    <alternativeName>
        <fullName evidence="9">Mediator complex subunit 28</fullName>
    </alternativeName>
</protein>
<accession>A0A8X6KSA2</accession>
<evidence type="ECO:0000256" key="9">
    <source>
        <dbReference type="ARBA" id="ARBA00031964"/>
    </source>
</evidence>
<dbReference type="GO" id="GO:0016592">
    <property type="term" value="C:mediator complex"/>
    <property type="evidence" value="ECO:0007669"/>
    <property type="project" value="TreeGrafter"/>
</dbReference>
<evidence type="ECO:0000256" key="4">
    <source>
        <dbReference type="ARBA" id="ARBA00023015"/>
    </source>
</evidence>
<evidence type="ECO:0000256" key="6">
    <source>
        <dbReference type="ARBA" id="ARBA00023159"/>
    </source>
</evidence>
<proteinExistence type="inferred from homology"/>